<gene>
    <name evidence="6" type="ORF">OL497_19725</name>
</gene>
<sequence length="128" mass="14023">MKKINTAYWIFTLLLSLLMIASAIPDILAVPEAEAYFKQLGYPAYLLPFLGIAKLLGITALLFPGFPRLKEWAYAGLAYDLTGALYSGIATGTPMSGWTPILIGYVLIAGSYIFHHKRLAARMPVSII</sequence>
<evidence type="ECO:0000313" key="7">
    <source>
        <dbReference type="Proteomes" id="UP001207742"/>
    </source>
</evidence>
<dbReference type="InterPro" id="IPR016944">
    <property type="entry name" value="UCP030066"/>
</dbReference>
<dbReference type="InterPro" id="IPR032808">
    <property type="entry name" value="DoxX"/>
</dbReference>
<evidence type="ECO:0000256" key="2">
    <source>
        <dbReference type="ARBA" id="ARBA00022692"/>
    </source>
</evidence>
<dbReference type="Proteomes" id="UP001207742">
    <property type="component" value="Unassembled WGS sequence"/>
</dbReference>
<feature type="transmembrane region" description="Helical" evidence="5">
    <location>
        <begin position="72"/>
        <end position="89"/>
    </location>
</feature>
<keyword evidence="7" id="KW-1185">Reference proteome</keyword>
<dbReference type="Pfam" id="PF13564">
    <property type="entry name" value="DoxX_2"/>
    <property type="match status" value="1"/>
</dbReference>
<dbReference type="EMBL" id="JAPDNS010000002">
    <property type="protein sequence ID" value="MCW3486141.1"/>
    <property type="molecule type" value="Genomic_DNA"/>
</dbReference>
<feature type="transmembrane region" description="Helical" evidence="5">
    <location>
        <begin position="45"/>
        <end position="65"/>
    </location>
</feature>
<accession>A0ABT3IQJ2</accession>
<protein>
    <submittedName>
        <fullName evidence="6">DoxX family protein</fullName>
    </submittedName>
</protein>
<evidence type="ECO:0000313" key="6">
    <source>
        <dbReference type="EMBL" id="MCW3486141.1"/>
    </source>
</evidence>
<keyword evidence="2 5" id="KW-0812">Transmembrane</keyword>
<comment type="subcellular location">
    <subcellularLocation>
        <location evidence="1">Membrane</location>
        <topology evidence="1">Multi-pass membrane protein</topology>
    </subcellularLocation>
</comment>
<keyword evidence="3 5" id="KW-1133">Transmembrane helix</keyword>
<evidence type="ECO:0000256" key="4">
    <source>
        <dbReference type="ARBA" id="ARBA00023136"/>
    </source>
</evidence>
<dbReference type="PIRSF" id="PIRSF030066">
    <property type="entry name" value="UCP030066"/>
    <property type="match status" value="1"/>
</dbReference>
<evidence type="ECO:0000256" key="5">
    <source>
        <dbReference type="SAM" id="Phobius"/>
    </source>
</evidence>
<comment type="caution">
    <text evidence="6">The sequence shown here is derived from an EMBL/GenBank/DDBJ whole genome shotgun (WGS) entry which is preliminary data.</text>
</comment>
<keyword evidence="4 5" id="KW-0472">Membrane</keyword>
<feature type="transmembrane region" description="Helical" evidence="5">
    <location>
        <begin position="95"/>
        <end position="114"/>
    </location>
</feature>
<dbReference type="RefSeq" id="WP_264732956.1">
    <property type="nucleotide sequence ID" value="NZ_JAPDNR010000001.1"/>
</dbReference>
<reference evidence="6 7" key="1">
    <citation type="submission" date="2022-10" db="EMBL/GenBank/DDBJ databases">
        <title>Chitinophaga nivalis PC15 sp. nov., isolated from Pyeongchang county, South Korea.</title>
        <authorList>
            <person name="Trinh H.N."/>
        </authorList>
    </citation>
    <scope>NUCLEOTIDE SEQUENCE [LARGE SCALE GENOMIC DNA]</scope>
    <source>
        <strain evidence="6 7">PC14</strain>
    </source>
</reference>
<organism evidence="6 7">
    <name type="scientific">Chitinophaga nivalis</name>
    <dbReference type="NCBI Taxonomy" id="2991709"/>
    <lineage>
        <taxon>Bacteria</taxon>
        <taxon>Pseudomonadati</taxon>
        <taxon>Bacteroidota</taxon>
        <taxon>Chitinophagia</taxon>
        <taxon>Chitinophagales</taxon>
        <taxon>Chitinophagaceae</taxon>
        <taxon>Chitinophaga</taxon>
    </lineage>
</organism>
<proteinExistence type="predicted"/>
<evidence type="ECO:0000256" key="3">
    <source>
        <dbReference type="ARBA" id="ARBA00022989"/>
    </source>
</evidence>
<evidence type="ECO:0000256" key="1">
    <source>
        <dbReference type="ARBA" id="ARBA00004141"/>
    </source>
</evidence>
<name>A0ABT3IQJ2_9BACT</name>